<dbReference type="PATRIC" id="fig|151081.8.peg.1816"/>
<dbReference type="OrthoDB" id="850243at2"/>
<organism evidence="2 3">
    <name type="scientific">Pseudoalteromonas ruthenica</name>
    <dbReference type="NCBI Taxonomy" id="151081"/>
    <lineage>
        <taxon>Bacteria</taxon>
        <taxon>Pseudomonadati</taxon>
        <taxon>Pseudomonadota</taxon>
        <taxon>Gammaproteobacteria</taxon>
        <taxon>Alteromonadales</taxon>
        <taxon>Pseudoalteromonadaceae</taxon>
        <taxon>Pseudoalteromonas</taxon>
    </lineage>
</organism>
<sequence length="166" mass="19247">MQLFMVYLGGRVRGCHIEMHDVRFVVGESIDDTYSKLKAQWVGDKDKVHMDSYMAVNDIDGYHIAIADTPQNRPERLYFVNLGAYEADKMAEQHAFTLTVAHSAEQAKQQVKQRYLTHMSHQHKDDLHEVDDCFALDLLDNQYHIHLTPSGRSQTIKPDWFGYHVL</sequence>
<dbReference type="InterPro" id="IPR011440">
    <property type="entry name" value="DUF1543"/>
</dbReference>
<dbReference type="RefSeq" id="WP_022943445.1">
    <property type="nucleotide sequence ID" value="NZ_CP023396.1"/>
</dbReference>
<comment type="caution">
    <text evidence="2">The sequence shown here is derived from an EMBL/GenBank/DDBJ whole genome shotgun (WGS) entry which is preliminary data.</text>
</comment>
<protein>
    <recommendedName>
        <fullName evidence="1">DUF1543 domain-containing protein</fullName>
    </recommendedName>
</protein>
<gene>
    <name evidence="2" type="ORF">TW72_03190</name>
</gene>
<evidence type="ECO:0000259" key="1">
    <source>
        <dbReference type="Pfam" id="PF07566"/>
    </source>
</evidence>
<keyword evidence="3" id="KW-1185">Reference proteome</keyword>
<dbReference type="Gene3D" id="3.10.20.10">
    <property type="match status" value="2"/>
</dbReference>
<dbReference type="AlphaFoldDB" id="A0A0F4Q2T7"/>
<dbReference type="Pfam" id="PF07566">
    <property type="entry name" value="DUF1543"/>
    <property type="match status" value="2"/>
</dbReference>
<dbReference type="Proteomes" id="UP000033664">
    <property type="component" value="Unassembled WGS sequence"/>
</dbReference>
<feature type="domain" description="DUF1543" evidence="1">
    <location>
        <begin position="90"/>
        <end position="137"/>
    </location>
</feature>
<dbReference type="eggNOG" id="ENOG502ZCDZ">
    <property type="taxonomic scope" value="Bacteria"/>
</dbReference>
<evidence type="ECO:0000313" key="3">
    <source>
        <dbReference type="Proteomes" id="UP000033664"/>
    </source>
</evidence>
<feature type="domain" description="DUF1543" evidence="1">
    <location>
        <begin position="15"/>
        <end position="65"/>
    </location>
</feature>
<proteinExistence type="predicted"/>
<accession>A0A0F4Q2T7</accession>
<evidence type="ECO:0000313" key="2">
    <source>
        <dbReference type="EMBL" id="KJZ01953.1"/>
    </source>
</evidence>
<dbReference type="EMBL" id="JXXZ01000002">
    <property type="protein sequence ID" value="KJZ01953.1"/>
    <property type="molecule type" value="Genomic_DNA"/>
</dbReference>
<dbReference type="GeneID" id="58227490"/>
<name>A0A0F4Q2T7_9GAMM</name>
<reference evidence="2 3" key="1">
    <citation type="journal article" date="2015" name="BMC Genomics">
        <title>Genome mining reveals unlocked bioactive potential of marine Gram-negative bacteria.</title>
        <authorList>
            <person name="Machado H."/>
            <person name="Sonnenschein E.C."/>
            <person name="Melchiorsen J."/>
            <person name="Gram L."/>
        </authorList>
    </citation>
    <scope>NUCLEOTIDE SEQUENCE [LARGE SCALE GENOMIC DNA]</scope>
    <source>
        <strain evidence="2 3">S3137</strain>
    </source>
</reference>